<dbReference type="Gene3D" id="3.40.309.10">
    <property type="entry name" value="Aldehyde Dehydrogenase, Chain A, domain 2"/>
    <property type="match status" value="1"/>
</dbReference>
<comment type="similarity">
    <text evidence="1">Belongs to the aldehyde dehydrogenase family.</text>
</comment>
<comment type="function">
    <text evidence="4">Part of the sulfo-TAL (or sulfo-SFT) pathway, a D-sulfoquinovose degradation pathway that produces sulfolactate (SL). Catalyzes the oxidation of 3-sulfolactaldehyde (SLA) to sulfolactate (SL).</text>
</comment>
<dbReference type="Pfam" id="PF00171">
    <property type="entry name" value="Aldedh"/>
    <property type="match status" value="1"/>
</dbReference>
<sequence length="474" mass="51817">MIGSIINGQEFNNSDNTIDVINPYNGEVVSEIALASDIEFEKGVTNSYDTFHNTMKDMPAHERSDILRKTADLMEENAEEFAWAIVKEAGKPIHFSRGEVQRSVQVLRFASEEAKHITGEVVPMDAAIDGDGRLGLVKQVPLGVVAAITPFNFPLNLSLHKIAPAIAAGNTVIFKPAEKTPISAYQLVKLFQEAGLPDGVLNLVMGTGEIGEALVTHDKVHKISFTGSLPVGRSIQESAGFKKVTLELGSNSPNILFNDANINEAAKQLVKGAFSFSGQVCISAQRVYVQQDIYEPFLKEYIKQTNELTIGDPTDESTDIGPMISEEEAKRAKQWIDDAAEHGANVETGGERDGTILKPTIMTNVESNMKIIADEVFAPIVSVIPFDTEEDVIAYSNDSIYGLQAGVFTKDIDRAMRVADQLEMGGVWINEISTYRQDNHPYGGVKQSGVGREGVKYAVEDMTEPKFIGFKLKD</sequence>
<dbReference type="InterPro" id="IPR016163">
    <property type="entry name" value="Ald_DH_C"/>
</dbReference>
<dbReference type="InterPro" id="IPR015590">
    <property type="entry name" value="Aldehyde_DH_dom"/>
</dbReference>
<dbReference type="Proteomes" id="UP000198642">
    <property type="component" value="Unassembled WGS sequence"/>
</dbReference>
<dbReference type="Gene3D" id="3.40.605.10">
    <property type="entry name" value="Aldehyde Dehydrogenase, Chain A, domain 1"/>
    <property type="match status" value="1"/>
</dbReference>
<dbReference type="InterPro" id="IPR016161">
    <property type="entry name" value="Ald_DH/histidinol_DH"/>
</dbReference>
<dbReference type="FunFam" id="3.40.309.10:FF:000009">
    <property type="entry name" value="Aldehyde dehydrogenase A"/>
    <property type="match status" value="1"/>
</dbReference>
<name>A0A1I0ZZC7_9BACI</name>
<dbReference type="FunFam" id="3.40.605.10:FF:000007">
    <property type="entry name" value="NAD/NADP-dependent betaine aldehyde dehydrogenase"/>
    <property type="match status" value="1"/>
</dbReference>
<dbReference type="CDD" id="cd07149">
    <property type="entry name" value="ALDH_y4uC"/>
    <property type="match status" value="1"/>
</dbReference>
<dbReference type="STRING" id="237679.SAMN04488072_11473"/>
<gene>
    <name evidence="8" type="ORF">SAMN04488072_11473</name>
</gene>
<dbReference type="InterPro" id="IPR051020">
    <property type="entry name" value="ALDH-related_metabolic_enz"/>
</dbReference>
<accession>A0A1I0ZZC7</accession>
<proteinExistence type="inferred from homology"/>
<dbReference type="EC" id="1.2.1.97" evidence="5"/>
<feature type="domain" description="Aldehyde dehydrogenase" evidence="7">
    <location>
        <begin position="14"/>
        <end position="468"/>
    </location>
</feature>
<dbReference type="InterPro" id="IPR016162">
    <property type="entry name" value="Ald_DH_N"/>
</dbReference>
<keyword evidence="2" id="KW-0560">Oxidoreductase</keyword>
<dbReference type="PANTHER" id="PTHR42991:SF1">
    <property type="entry name" value="ALDEHYDE DEHYDROGENASE"/>
    <property type="match status" value="1"/>
</dbReference>
<organism evidence="8 9">
    <name type="scientific">Lentibacillus halodurans</name>
    <dbReference type="NCBI Taxonomy" id="237679"/>
    <lineage>
        <taxon>Bacteria</taxon>
        <taxon>Bacillati</taxon>
        <taxon>Bacillota</taxon>
        <taxon>Bacilli</taxon>
        <taxon>Bacillales</taxon>
        <taxon>Bacillaceae</taxon>
        <taxon>Lentibacillus</taxon>
    </lineage>
</organism>
<reference evidence="8 9" key="1">
    <citation type="submission" date="2016-10" db="EMBL/GenBank/DDBJ databases">
        <authorList>
            <person name="de Groot N.N."/>
        </authorList>
    </citation>
    <scope>NUCLEOTIDE SEQUENCE [LARGE SCALE GENOMIC DNA]</scope>
    <source>
        <strain evidence="8 9">CGMCC 1.3702</strain>
    </source>
</reference>
<dbReference type="EMBL" id="FOJW01000014">
    <property type="protein sequence ID" value="SFB30436.1"/>
    <property type="molecule type" value="Genomic_DNA"/>
</dbReference>
<dbReference type="PANTHER" id="PTHR42991">
    <property type="entry name" value="ALDEHYDE DEHYDROGENASE"/>
    <property type="match status" value="1"/>
</dbReference>
<evidence type="ECO:0000259" key="7">
    <source>
        <dbReference type="Pfam" id="PF00171"/>
    </source>
</evidence>
<dbReference type="RefSeq" id="WP_090240378.1">
    <property type="nucleotide sequence ID" value="NZ_FOJW01000014.1"/>
</dbReference>
<evidence type="ECO:0000313" key="9">
    <source>
        <dbReference type="Proteomes" id="UP000198642"/>
    </source>
</evidence>
<evidence type="ECO:0000256" key="6">
    <source>
        <dbReference type="ARBA" id="ARBA00067277"/>
    </source>
</evidence>
<dbReference type="SUPFAM" id="SSF53720">
    <property type="entry name" value="ALDH-like"/>
    <property type="match status" value="1"/>
</dbReference>
<evidence type="ECO:0000256" key="1">
    <source>
        <dbReference type="ARBA" id="ARBA00009986"/>
    </source>
</evidence>
<evidence type="ECO:0000256" key="2">
    <source>
        <dbReference type="ARBA" id="ARBA00023002"/>
    </source>
</evidence>
<evidence type="ECO:0000256" key="4">
    <source>
        <dbReference type="ARBA" id="ARBA00054572"/>
    </source>
</evidence>
<evidence type="ECO:0000256" key="5">
    <source>
        <dbReference type="ARBA" id="ARBA00066984"/>
    </source>
</evidence>
<keyword evidence="9" id="KW-1185">Reference proteome</keyword>
<dbReference type="AlphaFoldDB" id="A0A1I0ZZC7"/>
<dbReference type="OrthoDB" id="9762913at2"/>
<dbReference type="GO" id="GO:0008911">
    <property type="term" value="F:lactaldehyde dehydrogenase (NAD+) activity"/>
    <property type="evidence" value="ECO:0007669"/>
    <property type="project" value="TreeGrafter"/>
</dbReference>
<protein>
    <recommendedName>
        <fullName evidence="6">3-sulfolactaldehyde dehydrogenase</fullName>
        <ecNumber evidence="5">1.2.1.97</ecNumber>
    </recommendedName>
</protein>
<evidence type="ECO:0000313" key="8">
    <source>
        <dbReference type="EMBL" id="SFB30436.1"/>
    </source>
</evidence>
<comment type="catalytic activity">
    <reaction evidence="3">
        <text>(2S)-3-sulfolactaldehyde + NAD(+) + H2O = (2S)-3-sulfolactate + NADH + 2 H(+)</text>
        <dbReference type="Rhea" id="RHEA:47932"/>
        <dbReference type="ChEBI" id="CHEBI:15377"/>
        <dbReference type="ChEBI" id="CHEBI:15378"/>
        <dbReference type="ChEBI" id="CHEBI:57540"/>
        <dbReference type="ChEBI" id="CHEBI:57945"/>
        <dbReference type="ChEBI" id="CHEBI:61289"/>
        <dbReference type="ChEBI" id="CHEBI:90109"/>
        <dbReference type="EC" id="1.2.1.97"/>
    </reaction>
    <physiologicalReaction direction="left-to-right" evidence="3">
        <dbReference type="Rhea" id="RHEA:47933"/>
    </physiologicalReaction>
</comment>
<evidence type="ECO:0000256" key="3">
    <source>
        <dbReference type="ARBA" id="ARBA00050326"/>
    </source>
</evidence>